<dbReference type="InterPro" id="IPR000847">
    <property type="entry name" value="LysR_HTH_N"/>
</dbReference>
<dbReference type="EMBL" id="JBHRTB010000010">
    <property type="protein sequence ID" value="MFC3141526.1"/>
    <property type="molecule type" value="Genomic_DNA"/>
</dbReference>
<evidence type="ECO:0000313" key="7">
    <source>
        <dbReference type="Proteomes" id="UP001595632"/>
    </source>
</evidence>
<dbReference type="SUPFAM" id="SSF46785">
    <property type="entry name" value="Winged helix' DNA-binding domain"/>
    <property type="match status" value="1"/>
</dbReference>
<keyword evidence="2" id="KW-0805">Transcription regulation</keyword>
<dbReference type="PANTHER" id="PTHR30537">
    <property type="entry name" value="HTH-TYPE TRANSCRIPTIONAL REGULATOR"/>
    <property type="match status" value="1"/>
</dbReference>
<dbReference type="Pfam" id="PF00126">
    <property type="entry name" value="HTH_1"/>
    <property type="match status" value="1"/>
</dbReference>
<evidence type="ECO:0000256" key="4">
    <source>
        <dbReference type="ARBA" id="ARBA00023163"/>
    </source>
</evidence>
<feature type="domain" description="HTH lysR-type" evidence="5">
    <location>
        <begin position="1"/>
        <end position="59"/>
    </location>
</feature>
<protein>
    <submittedName>
        <fullName evidence="6">LysR family transcriptional regulator</fullName>
    </submittedName>
</protein>
<evidence type="ECO:0000256" key="3">
    <source>
        <dbReference type="ARBA" id="ARBA00023125"/>
    </source>
</evidence>
<reference evidence="7" key="1">
    <citation type="journal article" date="2019" name="Int. J. Syst. Evol. Microbiol.">
        <title>The Global Catalogue of Microorganisms (GCM) 10K type strain sequencing project: providing services to taxonomists for standard genome sequencing and annotation.</title>
        <authorList>
            <consortium name="The Broad Institute Genomics Platform"/>
            <consortium name="The Broad Institute Genome Sequencing Center for Infectious Disease"/>
            <person name="Wu L."/>
            <person name="Ma J."/>
        </authorList>
    </citation>
    <scope>NUCLEOTIDE SEQUENCE [LARGE SCALE GENOMIC DNA]</scope>
    <source>
        <strain evidence="7">KCTC 52366</strain>
    </source>
</reference>
<gene>
    <name evidence="6" type="ORF">ACFOGP_02345</name>
</gene>
<name>A0ABV7GM23_9RHOB</name>
<dbReference type="PROSITE" id="PS50931">
    <property type="entry name" value="HTH_LYSR"/>
    <property type="match status" value="1"/>
</dbReference>
<dbReference type="InterPro" id="IPR036388">
    <property type="entry name" value="WH-like_DNA-bd_sf"/>
</dbReference>
<dbReference type="InterPro" id="IPR058163">
    <property type="entry name" value="LysR-type_TF_proteobact-type"/>
</dbReference>
<evidence type="ECO:0000256" key="1">
    <source>
        <dbReference type="ARBA" id="ARBA00009437"/>
    </source>
</evidence>
<comment type="similarity">
    <text evidence="1">Belongs to the LysR transcriptional regulatory family.</text>
</comment>
<dbReference type="RefSeq" id="WP_275632214.1">
    <property type="nucleotide sequence ID" value="NZ_JARGYD010000002.1"/>
</dbReference>
<evidence type="ECO:0000256" key="2">
    <source>
        <dbReference type="ARBA" id="ARBA00023015"/>
    </source>
</evidence>
<dbReference type="Gene3D" id="3.40.190.290">
    <property type="match status" value="1"/>
</dbReference>
<dbReference type="Pfam" id="PF03466">
    <property type="entry name" value="LysR_substrate"/>
    <property type="match status" value="1"/>
</dbReference>
<dbReference type="SUPFAM" id="SSF53850">
    <property type="entry name" value="Periplasmic binding protein-like II"/>
    <property type="match status" value="1"/>
</dbReference>
<keyword evidence="3" id="KW-0238">DNA-binding</keyword>
<keyword evidence="4" id="KW-0804">Transcription</keyword>
<dbReference type="CDD" id="cd08472">
    <property type="entry name" value="PBP2_CrgA_like_3"/>
    <property type="match status" value="1"/>
</dbReference>
<keyword evidence="7" id="KW-1185">Reference proteome</keyword>
<comment type="caution">
    <text evidence="6">The sequence shown here is derived from an EMBL/GenBank/DDBJ whole genome shotgun (WGS) entry which is preliminary data.</text>
</comment>
<dbReference type="InterPro" id="IPR036390">
    <property type="entry name" value="WH_DNA-bd_sf"/>
</dbReference>
<evidence type="ECO:0000313" key="6">
    <source>
        <dbReference type="EMBL" id="MFC3141526.1"/>
    </source>
</evidence>
<sequence length="296" mass="32533">MDRIDRMQLFARIVEGGSFVKAAAELGMARSTATQAIKALEQELGVRLLARTTRHVSPTPDGEEYHARVRAILSEIEAAHSAFSADSPSGHLRIDAPGLLTRTFIVPRLPAFLTRHPRITVQFGQGERLVDLVREGVDCALRAGEPEDSSLMMRRLGELPEITCASPAYIQTHGMPKSIDALDGHRMVGFVSSRTGKVMPLEFVQNGRVQTRTLPVAVSSDSADTTADLARMGFGLIQAPRYRFAQELAQGDLVEVLPDVPPAPMPLNVLHPQDRQVSRRLAVFLDWLKEVFADLP</sequence>
<evidence type="ECO:0000259" key="5">
    <source>
        <dbReference type="PROSITE" id="PS50931"/>
    </source>
</evidence>
<dbReference type="PANTHER" id="PTHR30537:SF72">
    <property type="entry name" value="LYSR FAMILY TRANSCRIPTIONAL REGULATOR"/>
    <property type="match status" value="1"/>
</dbReference>
<organism evidence="6 7">
    <name type="scientific">Psychromarinibacter halotolerans</name>
    <dbReference type="NCBI Taxonomy" id="1775175"/>
    <lineage>
        <taxon>Bacteria</taxon>
        <taxon>Pseudomonadati</taxon>
        <taxon>Pseudomonadota</taxon>
        <taxon>Alphaproteobacteria</taxon>
        <taxon>Rhodobacterales</taxon>
        <taxon>Paracoccaceae</taxon>
        <taxon>Psychromarinibacter</taxon>
    </lineage>
</organism>
<dbReference type="InterPro" id="IPR005119">
    <property type="entry name" value="LysR_subst-bd"/>
</dbReference>
<proteinExistence type="inferred from homology"/>
<accession>A0ABV7GM23</accession>
<dbReference type="Proteomes" id="UP001595632">
    <property type="component" value="Unassembled WGS sequence"/>
</dbReference>
<dbReference type="Gene3D" id="1.10.10.10">
    <property type="entry name" value="Winged helix-like DNA-binding domain superfamily/Winged helix DNA-binding domain"/>
    <property type="match status" value="1"/>
</dbReference>